<accession>A0A8J6F6Q5</accession>
<keyword evidence="2" id="KW-1185">Reference proteome</keyword>
<gene>
    <name evidence="1" type="ORF">GDO78_009099</name>
</gene>
<dbReference type="EMBL" id="WNTK01000005">
    <property type="protein sequence ID" value="KAG9482963.1"/>
    <property type="molecule type" value="Genomic_DNA"/>
</dbReference>
<protein>
    <submittedName>
        <fullName evidence="1">Uncharacterized protein</fullName>
    </submittedName>
</protein>
<name>A0A8J6F6Q5_ELECQ</name>
<dbReference type="AlphaFoldDB" id="A0A8J6F6Q5"/>
<organism evidence="1 2">
    <name type="scientific">Eleutherodactylus coqui</name>
    <name type="common">Puerto Rican coqui</name>
    <dbReference type="NCBI Taxonomy" id="57060"/>
    <lineage>
        <taxon>Eukaryota</taxon>
        <taxon>Metazoa</taxon>
        <taxon>Chordata</taxon>
        <taxon>Craniata</taxon>
        <taxon>Vertebrata</taxon>
        <taxon>Euteleostomi</taxon>
        <taxon>Amphibia</taxon>
        <taxon>Batrachia</taxon>
        <taxon>Anura</taxon>
        <taxon>Neobatrachia</taxon>
        <taxon>Hyloidea</taxon>
        <taxon>Eleutherodactylidae</taxon>
        <taxon>Eleutherodactylinae</taxon>
        <taxon>Eleutherodactylus</taxon>
        <taxon>Eleutherodactylus</taxon>
    </lineage>
</organism>
<comment type="caution">
    <text evidence="1">The sequence shown here is derived from an EMBL/GenBank/DDBJ whole genome shotgun (WGS) entry which is preliminary data.</text>
</comment>
<proteinExistence type="predicted"/>
<sequence>MLENELIEERQSTCYSTEPVLNCVKGCHPAAAVPITVAFHCLPKESAMRLEDWQAKPKVSSEDLIKEVEAHTSCECAEESAKI</sequence>
<evidence type="ECO:0000313" key="1">
    <source>
        <dbReference type="EMBL" id="KAG9482963.1"/>
    </source>
</evidence>
<evidence type="ECO:0000313" key="2">
    <source>
        <dbReference type="Proteomes" id="UP000770717"/>
    </source>
</evidence>
<dbReference type="OrthoDB" id="5956066at2759"/>
<reference evidence="1" key="1">
    <citation type="thesis" date="2020" institute="ProQuest LLC" country="789 East Eisenhower Parkway, Ann Arbor, MI, USA">
        <title>Comparative Genomics and Chromosome Evolution.</title>
        <authorList>
            <person name="Mudd A.B."/>
        </authorList>
    </citation>
    <scope>NUCLEOTIDE SEQUENCE</scope>
    <source>
        <strain evidence="1">HN-11 Male</strain>
        <tissue evidence="1">Kidney and liver</tissue>
    </source>
</reference>
<dbReference type="Proteomes" id="UP000770717">
    <property type="component" value="Unassembled WGS sequence"/>
</dbReference>